<evidence type="ECO:0000313" key="1">
    <source>
        <dbReference type="EMBL" id="AKL88308.1"/>
    </source>
</evidence>
<reference evidence="1 2" key="1">
    <citation type="journal article" date="2015" name="PLoS ONE">
        <title>Lysis to Kill: Evaluation of the Lytic Abilities, and Genomics of Nine Bacteriophages Infective for Gordonia spp. and Their Potential Use in Activated Sludge Foam Biocontrol.</title>
        <authorList>
            <person name="Dyson Z.A."/>
            <person name="Tucci J."/>
            <person name="Seviour R.J."/>
            <person name="Petrovski S."/>
        </authorList>
    </citation>
    <scope>NUCLEOTIDE SEQUENCE [LARGE SCALE GENOMIC DNA]</scope>
</reference>
<protein>
    <submittedName>
        <fullName evidence="1">Uncharacterized protein</fullName>
    </submittedName>
</protein>
<proteinExistence type="predicted"/>
<keyword evidence="2" id="KW-1185">Reference proteome</keyword>
<dbReference type="Proteomes" id="UP000203886">
    <property type="component" value="Segment"/>
</dbReference>
<dbReference type="GeneID" id="28801077"/>
<sequence>MTTPTPPPDMNLADPNRTLRGASAVRYGIAKYLKDSYTETRNRCLNGWKMQGSELPPIAIFSPFDNIQITNNDKPMLGVDPVTSGQYKTSDRNVYGSNEYRPTYSMRVTIWLFSPDDESGNPLDAARTQVIRQRDDQLAVLKTAILARPSLATETLYVPAETIQETYLAPTAAPNNSKRWLIAGQLSFDVQADEWVTFDAVGRVVGSKIGVDTEVLLNHDRPPFNNVNLLP</sequence>
<dbReference type="KEGG" id="vg:28801077"/>
<accession>A0A0K0NL51</accession>
<gene>
    <name evidence="1" type="ORF">GMA6_27</name>
</gene>
<dbReference type="RefSeq" id="YP_009273509.1">
    <property type="nucleotide sequence ID" value="NC_030906.1"/>
</dbReference>
<organism evidence="1 2">
    <name type="scientific">Gordonia phage GMA6</name>
    <dbReference type="NCBI Taxonomy" id="1647285"/>
    <lineage>
        <taxon>Viruses</taxon>
        <taxon>Duplodnaviria</taxon>
        <taxon>Heunggongvirae</taxon>
        <taxon>Uroviricota</taxon>
        <taxon>Caudoviricetes</taxon>
        <taxon>Bendigovirus</taxon>
        <taxon>Bendigovirus GMA6</taxon>
    </lineage>
</organism>
<dbReference type="EMBL" id="KR063280">
    <property type="protein sequence ID" value="AKL88308.1"/>
    <property type="molecule type" value="Genomic_DNA"/>
</dbReference>
<evidence type="ECO:0000313" key="2">
    <source>
        <dbReference type="Proteomes" id="UP000203886"/>
    </source>
</evidence>
<name>A0A0K0NL51_9CAUD</name>